<name>A0A5B2X5X8_9PSEU</name>
<reference evidence="8 9" key="1">
    <citation type="submission" date="2019-09" db="EMBL/GenBank/DDBJ databases">
        <title>Goodfellowia gen. nov., a new genus of the Pseudonocardineae related to Actinoalloteichus, containing Goodfellowia coeruleoviolacea gen. nov., comb. nov. gen. nov., comb. nov.</title>
        <authorList>
            <person name="Labeda D."/>
        </authorList>
    </citation>
    <scope>NUCLEOTIDE SEQUENCE [LARGE SCALE GENOMIC DNA]</scope>
    <source>
        <strain evidence="8 9">AN110305</strain>
    </source>
</reference>
<dbReference type="PANTHER" id="PTHR35901">
    <property type="entry name" value="RIBONUCLEASE VAPC3"/>
    <property type="match status" value="1"/>
</dbReference>
<dbReference type="InterPro" id="IPR051619">
    <property type="entry name" value="TypeII_TA_RNase_PINc/VapC"/>
</dbReference>
<evidence type="ECO:0000256" key="5">
    <source>
        <dbReference type="ARBA" id="ARBA00022842"/>
    </source>
</evidence>
<keyword evidence="5 6" id="KW-0460">Magnesium</keyword>
<dbReference type="GO" id="GO:0000287">
    <property type="term" value="F:magnesium ion binding"/>
    <property type="evidence" value="ECO:0007669"/>
    <property type="project" value="UniProtKB-UniRule"/>
</dbReference>
<keyword evidence="6" id="KW-0800">Toxin</keyword>
<dbReference type="GO" id="GO:0090729">
    <property type="term" value="F:toxin activity"/>
    <property type="evidence" value="ECO:0007669"/>
    <property type="project" value="UniProtKB-KW"/>
</dbReference>
<protein>
    <recommendedName>
        <fullName evidence="6">Ribonuclease VapC</fullName>
        <shortName evidence="6">RNase VapC</shortName>
        <ecNumber evidence="6">3.1.-.-</ecNumber>
    </recommendedName>
    <alternativeName>
        <fullName evidence="6">Toxin VapC</fullName>
    </alternativeName>
</protein>
<dbReference type="CDD" id="cd09873">
    <property type="entry name" value="PIN_Pae0151-like"/>
    <property type="match status" value="1"/>
</dbReference>
<dbReference type="PANTHER" id="PTHR35901:SF1">
    <property type="entry name" value="EXONUCLEASE VAPC9"/>
    <property type="match status" value="1"/>
</dbReference>
<feature type="binding site" evidence="6">
    <location>
        <position position="7"/>
    </location>
    <ligand>
        <name>Mg(2+)</name>
        <dbReference type="ChEBI" id="CHEBI:18420"/>
    </ligand>
</feature>
<organism evidence="8 9">
    <name type="scientific">Solihabitans fulvus</name>
    <dbReference type="NCBI Taxonomy" id="1892852"/>
    <lineage>
        <taxon>Bacteria</taxon>
        <taxon>Bacillati</taxon>
        <taxon>Actinomycetota</taxon>
        <taxon>Actinomycetes</taxon>
        <taxon>Pseudonocardiales</taxon>
        <taxon>Pseudonocardiaceae</taxon>
        <taxon>Solihabitans</taxon>
    </lineage>
</organism>
<evidence type="ECO:0000256" key="2">
    <source>
        <dbReference type="ARBA" id="ARBA00022722"/>
    </source>
</evidence>
<evidence type="ECO:0000256" key="4">
    <source>
        <dbReference type="ARBA" id="ARBA00022801"/>
    </source>
</evidence>
<dbReference type="InterPro" id="IPR022907">
    <property type="entry name" value="VapC_family"/>
</dbReference>
<comment type="function">
    <text evidence="6">Toxic component of a toxin-antitoxin (TA) system. An RNase.</text>
</comment>
<dbReference type="InterPro" id="IPR002716">
    <property type="entry name" value="PIN_dom"/>
</dbReference>
<comment type="cofactor">
    <cofactor evidence="6">
        <name>Mg(2+)</name>
        <dbReference type="ChEBI" id="CHEBI:18420"/>
    </cofactor>
</comment>
<keyword evidence="9" id="KW-1185">Reference proteome</keyword>
<proteinExistence type="inferred from homology"/>
<dbReference type="EC" id="3.1.-.-" evidence="6"/>
<comment type="similarity">
    <text evidence="6">Belongs to the PINc/VapC protein family.</text>
</comment>
<evidence type="ECO:0000313" key="8">
    <source>
        <dbReference type="EMBL" id="KAA2258757.1"/>
    </source>
</evidence>
<comment type="caution">
    <text evidence="8">The sequence shown here is derived from an EMBL/GenBank/DDBJ whole genome shotgun (WGS) entry which is preliminary data.</text>
</comment>
<dbReference type="GO" id="GO:0016787">
    <property type="term" value="F:hydrolase activity"/>
    <property type="evidence" value="ECO:0007669"/>
    <property type="project" value="UniProtKB-KW"/>
</dbReference>
<keyword evidence="3 6" id="KW-0479">Metal-binding</keyword>
<feature type="domain" description="PIN" evidence="7">
    <location>
        <begin position="5"/>
        <end position="123"/>
    </location>
</feature>
<dbReference type="Pfam" id="PF01850">
    <property type="entry name" value="PIN"/>
    <property type="match status" value="1"/>
</dbReference>
<gene>
    <name evidence="6" type="primary">vapC</name>
    <name evidence="8" type="ORF">F0L68_23285</name>
</gene>
<dbReference type="RefSeq" id="WP_149851757.1">
    <property type="nucleotide sequence ID" value="NZ_VUOB01000041.1"/>
</dbReference>
<dbReference type="SUPFAM" id="SSF88723">
    <property type="entry name" value="PIN domain-like"/>
    <property type="match status" value="1"/>
</dbReference>
<reference evidence="8 9" key="2">
    <citation type="submission" date="2019-09" db="EMBL/GenBank/DDBJ databases">
        <authorList>
            <person name="Jin C."/>
        </authorList>
    </citation>
    <scope>NUCLEOTIDE SEQUENCE [LARGE SCALE GENOMIC DNA]</scope>
    <source>
        <strain evidence="8 9">AN110305</strain>
    </source>
</reference>
<keyword evidence="1 6" id="KW-1277">Toxin-antitoxin system</keyword>
<dbReference type="InterPro" id="IPR029060">
    <property type="entry name" value="PIN-like_dom_sf"/>
</dbReference>
<accession>A0A5B2X5X8</accession>
<dbReference type="OrthoDB" id="4377304at2"/>
<evidence type="ECO:0000313" key="9">
    <source>
        <dbReference type="Proteomes" id="UP000323454"/>
    </source>
</evidence>
<feature type="binding site" evidence="6">
    <location>
        <position position="98"/>
    </location>
    <ligand>
        <name>Mg(2+)</name>
        <dbReference type="ChEBI" id="CHEBI:18420"/>
    </ligand>
</feature>
<dbReference type="Proteomes" id="UP000323454">
    <property type="component" value="Unassembled WGS sequence"/>
</dbReference>
<evidence type="ECO:0000259" key="7">
    <source>
        <dbReference type="Pfam" id="PF01850"/>
    </source>
</evidence>
<dbReference type="Gene3D" id="3.40.50.1010">
    <property type="entry name" value="5'-nuclease"/>
    <property type="match status" value="1"/>
</dbReference>
<dbReference type="GO" id="GO:0004540">
    <property type="term" value="F:RNA nuclease activity"/>
    <property type="evidence" value="ECO:0007669"/>
    <property type="project" value="InterPro"/>
</dbReference>
<evidence type="ECO:0000256" key="6">
    <source>
        <dbReference type="HAMAP-Rule" id="MF_00265"/>
    </source>
</evidence>
<keyword evidence="4 6" id="KW-0378">Hydrolase</keyword>
<evidence type="ECO:0000256" key="3">
    <source>
        <dbReference type="ARBA" id="ARBA00022723"/>
    </source>
</evidence>
<keyword evidence="2 6" id="KW-0540">Nuclease</keyword>
<dbReference type="InterPro" id="IPR044153">
    <property type="entry name" value="PIN_Pae0151-like"/>
</dbReference>
<dbReference type="EMBL" id="VUOB01000041">
    <property type="protein sequence ID" value="KAA2258757.1"/>
    <property type="molecule type" value="Genomic_DNA"/>
</dbReference>
<dbReference type="AlphaFoldDB" id="A0A5B2X5X8"/>
<sequence>MHEFVVDAAAAIGALSGKDAVGIALRKRIAEATCHAPHLIDAEVGHVLRRRERRGEITEEVALTGLRALPELIDHRYPHAGRLSEHAWDLRHTITFYDGLYVALAAALKVPLLTSDVRLSNAPGLSCRVELVE</sequence>
<evidence type="ECO:0000256" key="1">
    <source>
        <dbReference type="ARBA" id="ARBA00022649"/>
    </source>
</evidence>
<dbReference type="HAMAP" id="MF_00265">
    <property type="entry name" value="VapC_Nob1"/>
    <property type="match status" value="1"/>
</dbReference>